<evidence type="ECO:0000313" key="4">
    <source>
        <dbReference type="Proteomes" id="UP000235786"/>
    </source>
</evidence>
<keyword evidence="2" id="KW-0472">Membrane</keyword>
<keyword evidence="4" id="KW-1185">Reference proteome</keyword>
<gene>
    <name evidence="3" type="ORF">L207DRAFT_535787</name>
</gene>
<organism evidence="3 4">
    <name type="scientific">Hyaloscypha variabilis (strain UAMH 11265 / GT02V1 / F)</name>
    <name type="common">Meliniomyces variabilis</name>
    <dbReference type="NCBI Taxonomy" id="1149755"/>
    <lineage>
        <taxon>Eukaryota</taxon>
        <taxon>Fungi</taxon>
        <taxon>Dikarya</taxon>
        <taxon>Ascomycota</taxon>
        <taxon>Pezizomycotina</taxon>
        <taxon>Leotiomycetes</taxon>
        <taxon>Helotiales</taxon>
        <taxon>Hyaloscyphaceae</taxon>
        <taxon>Hyaloscypha</taxon>
        <taxon>Hyaloscypha variabilis</taxon>
    </lineage>
</organism>
<feature type="transmembrane region" description="Helical" evidence="2">
    <location>
        <begin position="49"/>
        <end position="75"/>
    </location>
</feature>
<reference evidence="3 4" key="1">
    <citation type="submission" date="2016-04" db="EMBL/GenBank/DDBJ databases">
        <title>A degradative enzymes factory behind the ericoid mycorrhizal symbiosis.</title>
        <authorList>
            <consortium name="DOE Joint Genome Institute"/>
            <person name="Martino E."/>
            <person name="Morin E."/>
            <person name="Grelet G."/>
            <person name="Kuo A."/>
            <person name="Kohler A."/>
            <person name="Daghino S."/>
            <person name="Barry K."/>
            <person name="Choi C."/>
            <person name="Cichocki N."/>
            <person name="Clum A."/>
            <person name="Copeland A."/>
            <person name="Hainaut M."/>
            <person name="Haridas S."/>
            <person name="Labutti K."/>
            <person name="Lindquist E."/>
            <person name="Lipzen A."/>
            <person name="Khouja H.-R."/>
            <person name="Murat C."/>
            <person name="Ohm R."/>
            <person name="Olson A."/>
            <person name="Spatafora J."/>
            <person name="Veneault-Fourrey C."/>
            <person name="Henrissat B."/>
            <person name="Grigoriev I."/>
            <person name="Martin F."/>
            <person name="Perotto S."/>
        </authorList>
    </citation>
    <scope>NUCLEOTIDE SEQUENCE [LARGE SCALE GENOMIC DNA]</scope>
    <source>
        <strain evidence="3 4">F</strain>
    </source>
</reference>
<dbReference type="EMBL" id="KZ613957">
    <property type="protein sequence ID" value="PMD33095.1"/>
    <property type="molecule type" value="Genomic_DNA"/>
</dbReference>
<dbReference type="Proteomes" id="UP000235786">
    <property type="component" value="Unassembled WGS sequence"/>
</dbReference>
<protein>
    <submittedName>
        <fullName evidence="3">Uncharacterized protein</fullName>
    </submittedName>
</protein>
<dbReference type="AlphaFoldDB" id="A0A2J6R3M8"/>
<proteinExistence type="predicted"/>
<keyword evidence="2" id="KW-0812">Transmembrane</keyword>
<accession>A0A2J6R3M8</accession>
<dbReference type="STRING" id="1149755.A0A2J6R3M8"/>
<sequence length="221" mass="24791">MSQTKYSDGPGAIIHDDPEVVPEASPSTTRRAASGIPSKRLGDMKASTFWLLFCLICVVVIGVTVGGAVGGSIAANKSHHPNTVTQLPTLKRENLPCPTSKADRNQRHEYAPHIQLIHAHNALAVRRPTIPHQRLRKHKRQHLQLALPHRQRRPRAALGRPVIHESLRRRAVRLQPRARIRDHLRGVHRALRFPELLEPRQELSRGRVSADGKYARELLGS</sequence>
<evidence type="ECO:0000313" key="3">
    <source>
        <dbReference type="EMBL" id="PMD33095.1"/>
    </source>
</evidence>
<evidence type="ECO:0000256" key="1">
    <source>
        <dbReference type="SAM" id="MobiDB-lite"/>
    </source>
</evidence>
<feature type="region of interest" description="Disordered" evidence="1">
    <location>
        <begin position="1"/>
        <end position="35"/>
    </location>
</feature>
<keyword evidence="2" id="KW-1133">Transmembrane helix</keyword>
<evidence type="ECO:0000256" key="2">
    <source>
        <dbReference type="SAM" id="Phobius"/>
    </source>
</evidence>
<name>A0A2J6R3M8_HYAVF</name>